<dbReference type="Gene3D" id="2.60.40.10">
    <property type="entry name" value="Immunoglobulins"/>
    <property type="match status" value="2"/>
</dbReference>
<feature type="compositionally biased region" description="Acidic residues" evidence="1">
    <location>
        <begin position="734"/>
        <end position="744"/>
    </location>
</feature>
<dbReference type="Proteomes" id="UP001642464">
    <property type="component" value="Unassembled WGS sequence"/>
</dbReference>
<dbReference type="EMBL" id="CAXAMM010012864">
    <property type="protein sequence ID" value="CAK9029876.1"/>
    <property type="molecule type" value="Genomic_DNA"/>
</dbReference>
<dbReference type="SUPFAM" id="SSF49313">
    <property type="entry name" value="Cadherin-like"/>
    <property type="match status" value="2"/>
</dbReference>
<organism evidence="2 3">
    <name type="scientific">Durusdinium trenchii</name>
    <dbReference type="NCBI Taxonomy" id="1381693"/>
    <lineage>
        <taxon>Eukaryota</taxon>
        <taxon>Sar</taxon>
        <taxon>Alveolata</taxon>
        <taxon>Dinophyceae</taxon>
        <taxon>Suessiales</taxon>
        <taxon>Symbiodiniaceae</taxon>
        <taxon>Durusdinium</taxon>
    </lineage>
</organism>
<proteinExistence type="predicted"/>
<gene>
    <name evidence="2" type="ORF">SCF082_LOCUS18977</name>
</gene>
<sequence>MQIGAAVAAVLLLIVVAYGMYRSRISALEDQIEFVNGEIVDLETQLKKGEPRLESFDQLDRWERGQADPLGLWKELNGYLPGTDRLYFVDLRFSPQSNESVAVITGTGFARDRRDADGLHHYLDDVGYIVKPTTAQRSRRDPDYPFEFELSVEIPRKDPSEEESVIGMQQREKILAGALSGVLVLWLGLPIFERTFLEPLNDLEQELSLVEGQHEQQRAARLELARADVKLKDWRAQSLPPDPLDAQRLYQEWLTNLALLCGFDELKVTLERRVRGGETFVTVPVTLEGLATTRELTRFLERFREVSLLHRITRCHITSPSSSGDPELQVVVTAEGVSVLSAASRPRLFPEATLADEIDSQATTIRLDESLLTAETLPARLQIDQEFLDVIDLVEGEYRVERGVAGSLAEAHEPGSRVAWIQLRDLPPKPMSETAEELWADSPFVKPAPPMEYNPRLASTSPPAAVRGKEWKWELQVASWDPSDGNAMYRASGLPEGMSLNPRTGELTWTPGDDVPAGSHPIQVEVEGSLAETSRIDAELDIVLREPNHPPSFAEVSELTFYLGRESRVTLAATDEDLPQQSLRFELNGDVPEGMEIDERTGELSWTPPESLELTTMTVSVSVTDSGVPPESTKVDVPVRLAEDSARFTYLTACLARATGTEAWLFDRATNRKRVVREGDEMTIADKSFRVVTIAADSILCQTATGFERLFLGESLLEMTPVAAPAGLSPGGDEAGDSNESAES</sequence>
<protein>
    <submittedName>
        <fullName evidence="2">Ig domain protein</fullName>
    </submittedName>
</protein>
<keyword evidence="3" id="KW-1185">Reference proteome</keyword>
<comment type="caution">
    <text evidence="2">The sequence shown here is derived from an EMBL/GenBank/DDBJ whole genome shotgun (WGS) entry which is preliminary data.</text>
</comment>
<reference evidence="2 3" key="1">
    <citation type="submission" date="2024-02" db="EMBL/GenBank/DDBJ databases">
        <authorList>
            <person name="Chen Y."/>
            <person name="Shah S."/>
            <person name="Dougan E. K."/>
            <person name="Thang M."/>
            <person name="Chan C."/>
        </authorList>
    </citation>
    <scope>NUCLEOTIDE SEQUENCE [LARGE SCALE GENOMIC DNA]</scope>
</reference>
<accession>A0ABP0KSM4</accession>
<dbReference type="InterPro" id="IPR013783">
    <property type="entry name" value="Ig-like_fold"/>
</dbReference>
<evidence type="ECO:0000313" key="2">
    <source>
        <dbReference type="EMBL" id="CAK9029876.1"/>
    </source>
</evidence>
<dbReference type="InterPro" id="IPR015919">
    <property type="entry name" value="Cadherin-like_sf"/>
</dbReference>
<feature type="region of interest" description="Disordered" evidence="1">
    <location>
        <begin position="723"/>
        <end position="744"/>
    </location>
</feature>
<evidence type="ECO:0000313" key="3">
    <source>
        <dbReference type="Proteomes" id="UP001642464"/>
    </source>
</evidence>
<name>A0ABP0KSM4_9DINO</name>
<dbReference type="Pfam" id="PF05345">
    <property type="entry name" value="He_PIG"/>
    <property type="match status" value="2"/>
</dbReference>
<evidence type="ECO:0000256" key="1">
    <source>
        <dbReference type="SAM" id="MobiDB-lite"/>
    </source>
</evidence>